<gene>
    <name evidence="1" type="ORF">DXA68_12630</name>
</gene>
<sequence>MFLENNYFYFDKCGAKEQILNDTINILGDVFRFFSGVLGIKTNFLCKPKLFLNNIIPLHPILSTRTIMHIKTFIILVLLSWGLHSSAQEHTTHNDVIIQAAPDYSRKDNATVRSAEEEKVMELVEQYISKTLHEYKTKPMFYLKIKKSGCCIAVRVNDIPVYENFSDYDCGYTDYDGALYPINSCLPCSGKQTFSIEVYPTSLQDYISDDCSISIEIYCRPDIDKPEAETKLIKKLNLPENIGQQKLKYYTASAAFEALLPFDYSDRLAKARDLTKIPNLEEMALKQYNKMRQYLVDCDQLAYQTQYLSNIIPYMDMYYNSRQEVIDNLCNTEMFDKTLEKRKVLPITDYEMIVCGNGKLVILRNKSDKNSVLQIESYIANEDGDGIPTTRIIPIILYMPEDSEELEIYA</sequence>
<accession>A0A413H441</accession>
<dbReference type="Proteomes" id="UP000286075">
    <property type="component" value="Unassembled WGS sequence"/>
</dbReference>
<protein>
    <submittedName>
        <fullName evidence="1">Uncharacterized protein</fullName>
    </submittedName>
</protein>
<comment type="caution">
    <text evidence="1">The sequence shown here is derived from an EMBL/GenBank/DDBJ whole genome shotgun (WGS) entry which is preliminary data.</text>
</comment>
<reference evidence="1 2" key="1">
    <citation type="submission" date="2018-08" db="EMBL/GenBank/DDBJ databases">
        <title>A genome reference for cultivated species of the human gut microbiota.</title>
        <authorList>
            <person name="Zou Y."/>
            <person name="Xue W."/>
            <person name="Luo G."/>
        </authorList>
    </citation>
    <scope>NUCLEOTIDE SEQUENCE [LARGE SCALE GENOMIC DNA]</scope>
    <source>
        <strain evidence="1 2">OF03-9BH</strain>
    </source>
</reference>
<evidence type="ECO:0000313" key="1">
    <source>
        <dbReference type="EMBL" id="RGX78221.1"/>
    </source>
</evidence>
<organism evidence="1 2">
    <name type="scientific">Bacteroides stercorirosoris</name>
    <dbReference type="NCBI Taxonomy" id="871324"/>
    <lineage>
        <taxon>Bacteria</taxon>
        <taxon>Pseudomonadati</taxon>
        <taxon>Bacteroidota</taxon>
        <taxon>Bacteroidia</taxon>
        <taxon>Bacteroidales</taxon>
        <taxon>Bacteroidaceae</taxon>
        <taxon>Bacteroides</taxon>
    </lineage>
</organism>
<proteinExistence type="predicted"/>
<dbReference type="EMBL" id="QSCF01000018">
    <property type="protein sequence ID" value="RGX78221.1"/>
    <property type="molecule type" value="Genomic_DNA"/>
</dbReference>
<name>A0A413H441_9BACE</name>
<dbReference type="AlphaFoldDB" id="A0A413H441"/>
<evidence type="ECO:0000313" key="2">
    <source>
        <dbReference type="Proteomes" id="UP000286075"/>
    </source>
</evidence>